<name>A0A7C3J6J5_UNCW3</name>
<keyword evidence="8 11" id="KW-0694">RNA-binding</keyword>
<dbReference type="InterPro" id="IPR050058">
    <property type="entry name" value="Ala-tRNA_ligase"/>
</dbReference>
<evidence type="ECO:0000256" key="12">
    <source>
        <dbReference type="SAM" id="Coils"/>
    </source>
</evidence>
<evidence type="ECO:0000256" key="8">
    <source>
        <dbReference type="ARBA" id="ARBA00022884"/>
    </source>
</evidence>
<dbReference type="GO" id="GO:0005829">
    <property type="term" value="C:cytosol"/>
    <property type="evidence" value="ECO:0007669"/>
    <property type="project" value="TreeGrafter"/>
</dbReference>
<dbReference type="InterPro" id="IPR018164">
    <property type="entry name" value="Ala-tRNA-synth_IIc_N"/>
</dbReference>
<dbReference type="PANTHER" id="PTHR11777">
    <property type="entry name" value="ALANYL-TRNA SYNTHETASE"/>
    <property type="match status" value="1"/>
</dbReference>
<keyword evidence="6 11" id="KW-0862">Zinc</keyword>
<dbReference type="Gene3D" id="3.30.980.10">
    <property type="entry name" value="Threonyl-trna Synthetase, Chain A, domain 2"/>
    <property type="match status" value="1"/>
</dbReference>
<sequence length="852" mass="99179">MKSQILREKFIKFFKDREHRVFGSSSLIPENDPTLLFTVAGMVQFKPMFAGLVDFDFKRATSIQKCLRVVDLEEVGISPFHDTFFEMLGNFSFNDYFQLEAIEWGWEFLTEELNIDKDKLYVTVHKDDSEAYRIWKDVVKIPSQRIIKMDDRTNFWGPAGGTGACGPSTEIFYDFGKDLENKSPCSIENDCKRYVEIWNIVFPQFNQDSSGNRTLLKNKGVDTGMGLERLSALMQNKKSIFETDLFMPIIEKLEEKYDLDYEKYKKEMNSIADHIRALTFSISDGVIPENEGRGYVIRRVLRRGVRFGFKMGIEKPFLYDLVSEVVQIMKEQYPYLLNSADKVKNIIKSEEERFLKTIGQGIELYDEYKKNMKGNVVDGKTLFLLYDTFGFPLDLIKQMAYEDNLEIDEKGFEILLEEARERSRKDKVFVGSNKKEFVIFEGDVSKFVGYEKLENPSYILRYRELEDSFYELLMKETPFYAESGGQIADTGLIFSDDLEFEVYNSYKSPLGNMIVGKKIYGEFKKGKIYDQKVDLKRRYLIQRNHTATHILHSVLRKVLGEHVRQEGSFVSFDRFRFDFLHFKPLTDQEKDLIESSVNEIISQNLLVDKKVVPYEEALKEGALAFFNEKYDKNVRVVTINNVSKELCGGTHVERTGEIGLFRILKEESVATGIRRIEAVTSLYALKSYKELSERIDNLLLKHKMKDIEEFEKRFDKVLEENILLRRENEKYFSYEMNNITDRLIKEGKLCKDGLFVFGFFEGYTIDILKKIMDNIKSKEKKVFGVFLTKDSEKVNYIVFSSNTNFDAKKNIEKINIILKGKGGGKKELASGSASVRDFDKNLVESIREKILE</sequence>
<dbReference type="PROSITE" id="PS50860">
    <property type="entry name" value="AA_TRNA_LIGASE_II_ALA"/>
    <property type="match status" value="1"/>
</dbReference>
<dbReference type="NCBIfam" id="TIGR00344">
    <property type="entry name" value="alaS"/>
    <property type="match status" value="1"/>
</dbReference>
<dbReference type="Pfam" id="PF02272">
    <property type="entry name" value="DHHA1"/>
    <property type="match status" value="1"/>
</dbReference>
<comment type="function">
    <text evidence="11">Catalyzes the attachment of alanine to tRNA(Ala) in a two-step reaction: alanine is first activated by ATP to form Ala-AMP and then transferred to the acceptor end of tRNA(Ala). Also edits incorrectly charged Ser-tRNA(Ala) and Gly-tRNA(Ala) via its editing domain.</text>
</comment>
<comment type="catalytic activity">
    <reaction evidence="11">
        <text>tRNA(Ala) + L-alanine + ATP = L-alanyl-tRNA(Ala) + AMP + diphosphate</text>
        <dbReference type="Rhea" id="RHEA:12540"/>
        <dbReference type="Rhea" id="RHEA-COMP:9657"/>
        <dbReference type="Rhea" id="RHEA-COMP:9923"/>
        <dbReference type="ChEBI" id="CHEBI:30616"/>
        <dbReference type="ChEBI" id="CHEBI:33019"/>
        <dbReference type="ChEBI" id="CHEBI:57972"/>
        <dbReference type="ChEBI" id="CHEBI:78442"/>
        <dbReference type="ChEBI" id="CHEBI:78497"/>
        <dbReference type="ChEBI" id="CHEBI:456215"/>
        <dbReference type="EC" id="6.1.1.7"/>
    </reaction>
</comment>
<keyword evidence="9 11" id="KW-0648">Protein biosynthesis</keyword>
<keyword evidence="4 11" id="KW-0479">Metal-binding</keyword>
<dbReference type="Gene3D" id="3.30.54.20">
    <property type="match status" value="1"/>
</dbReference>
<dbReference type="SUPFAM" id="SSF50447">
    <property type="entry name" value="Translation proteins"/>
    <property type="match status" value="1"/>
</dbReference>
<dbReference type="GO" id="GO:0000049">
    <property type="term" value="F:tRNA binding"/>
    <property type="evidence" value="ECO:0007669"/>
    <property type="project" value="UniProtKB-KW"/>
</dbReference>
<dbReference type="GO" id="GO:0004813">
    <property type="term" value="F:alanine-tRNA ligase activity"/>
    <property type="evidence" value="ECO:0007669"/>
    <property type="project" value="UniProtKB-UniRule"/>
</dbReference>
<dbReference type="HAMAP" id="MF_00036_B">
    <property type="entry name" value="Ala_tRNA_synth_B"/>
    <property type="match status" value="1"/>
</dbReference>
<dbReference type="InterPro" id="IPR018162">
    <property type="entry name" value="Ala-tRNA-ligase_IIc_anticod-bd"/>
</dbReference>
<feature type="binding site" evidence="11">
    <location>
        <position position="647"/>
    </location>
    <ligand>
        <name>Zn(2+)</name>
        <dbReference type="ChEBI" id="CHEBI:29105"/>
    </ligand>
</feature>
<dbReference type="GO" id="GO:0006419">
    <property type="term" value="P:alanyl-tRNA aminoacylation"/>
    <property type="evidence" value="ECO:0007669"/>
    <property type="project" value="UniProtKB-UniRule"/>
</dbReference>
<gene>
    <name evidence="11 14" type="primary">alaS</name>
    <name evidence="14" type="ORF">ENS15_04570</name>
</gene>
<comment type="subcellular location">
    <subcellularLocation>
        <location evidence="11">Cytoplasm</location>
    </subcellularLocation>
</comment>
<dbReference type="Gene3D" id="3.10.310.40">
    <property type="match status" value="1"/>
</dbReference>
<dbReference type="GO" id="GO:0008270">
    <property type="term" value="F:zinc ion binding"/>
    <property type="evidence" value="ECO:0007669"/>
    <property type="project" value="UniProtKB-UniRule"/>
</dbReference>
<dbReference type="SMART" id="SM00863">
    <property type="entry name" value="tRNA_SAD"/>
    <property type="match status" value="1"/>
</dbReference>
<dbReference type="PANTHER" id="PTHR11777:SF9">
    <property type="entry name" value="ALANINE--TRNA LIGASE, CYTOPLASMIC"/>
    <property type="match status" value="1"/>
</dbReference>
<dbReference type="FunFam" id="3.30.980.10:FF:000004">
    <property type="entry name" value="Alanine--tRNA ligase, cytoplasmic"/>
    <property type="match status" value="1"/>
</dbReference>
<dbReference type="InterPro" id="IPR002318">
    <property type="entry name" value="Ala-tRNA-lgiase_IIc"/>
</dbReference>
<accession>A0A7C3J6J5</accession>
<evidence type="ECO:0000256" key="11">
    <source>
        <dbReference type="HAMAP-Rule" id="MF_00036"/>
    </source>
</evidence>
<evidence type="ECO:0000256" key="3">
    <source>
        <dbReference type="ARBA" id="ARBA00022598"/>
    </source>
</evidence>
<dbReference type="Gene3D" id="3.30.930.10">
    <property type="entry name" value="Bira Bifunctional Protein, Domain 2"/>
    <property type="match status" value="1"/>
</dbReference>
<dbReference type="CDD" id="cd00673">
    <property type="entry name" value="AlaRS_core"/>
    <property type="match status" value="1"/>
</dbReference>
<dbReference type="Pfam" id="PF01411">
    <property type="entry name" value="tRNA-synt_2c"/>
    <property type="match status" value="1"/>
</dbReference>
<dbReference type="InterPro" id="IPR009000">
    <property type="entry name" value="Transl_B-barrel_sf"/>
</dbReference>
<dbReference type="Pfam" id="PF07973">
    <property type="entry name" value="tRNA_SAD"/>
    <property type="match status" value="1"/>
</dbReference>
<keyword evidence="7 11" id="KW-0067">ATP-binding</keyword>
<dbReference type="SUPFAM" id="SSF101353">
    <property type="entry name" value="Putative anticodon-binding domain of alanyl-tRNA synthetase (AlaRS)"/>
    <property type="match status" value="1"/>
</dbReference>
<evidence type="ECO:0000256" key="6">
    <source>
        <dbReference type="ARBA" id="ARBA00022833"/>
    </source>
</evidence>
<comment type="similarity">
    <text evidence="1 11">Belongs to the class-II aminoacyl-tRNA synthetase family.</text>
</comment>
<keyword evidence="2 11" id="KW-0820">tRNA-binding</keyword>
<keyword evidence="11" id="KW-0963">Cytoplasm</keyword>
<dbReference type="SUPFAM" id="SSF55186">
    <property type="entry name" value="ThrRS/AlaRS common domain"/>
    <property type="match status" value="1"/>
</dbReference>
<dbReference type="EC" id="6.1.1.7" evidence="11"/>
<dbReference type="InterPro" id="IPR023033">
    <property type="entry name" value="Ala_tRNA_ligase_euk/bac"/>
</dbReference>
<dbReference type="PRINTS" id="PR00980">
    <property type="entry name" value="TRNASYNTHALA"/>
</dbReference>
<evidence type="ECO:0000256" key="7">
    <source>
        <dbReference type="ARBA" id="ARBA00022840"/>
    </source>
</evidence>
<organism evidence="14">
    <name type="scientific">candidate division WOR-3 bacterium</name>
    <dbReference type="NCBI Taxonomy" id="2052148"/>
    <lineage>
        <taxon>Bacteria</taxon>
        <taxon>Bacteria division WOR-3</taxon>
    </lineage>
</organism>
<dbReference type="AlphaFoldDB" id="A0A7C3J6J5"/>
<feature type="domain" description="Alanyl-transfer RNA synthetases family profile" evidence="13">
    <location>
        <begin position="1"/>
        <end position="690"/>
    </location>
</feature>
<evidence type="ECO:0000256" key="5">
    <source>
        <dbReference type="ARBA" id="ARBA00022741"/>
    </source>
</evidence>
<feature type="binding site" evidence="11">
    <location>
        <position position="651"/>
    </location>
    <ligand>
        <name>Zn(2+)</name>
        <dbReference type="ChEBI" id="CHEBI:29105"/>
    </ligand>
</feature>
<evidence type="ECO:0000256" key="4">
    <source>
        <dbReference type="ARBA" id="ARBA00022723"/>
    </source>
</evidence>
<evidence type="ECO:0000313" key="14">
    <source>
        <dbReference type="EMBL" id="HFK23907.1"/>
    </source>
</evidence>
<evidence type="ECO:0000256" key="9">
    <source>
        <dbReference type="ARBA" id="ARBA00022917"/>
    </source>
</evidence>
<dbReference type="SUPFAM" id="SSF55681">
    <property type="entry name" value="Class II aaRS and biotin synthetases"/>
    <property type="match status" value="1"/>
</dbReference>
<evidence type="ECO:0000259" key="13">
    <source>
        <dbReference type="PROSITE" id="PS50860"/>
    </source>
</evidence>
<feature type="binding site" evidence="11">
    <location>
        <position position="549"/>
    </location>
    <ligand>
        <name>Zn(2+)</name>
        <dbReference type="ChEBI" id="CHEBI:29105"/>
    </ligand>
</feature>
<feature type="coiled-coil region" evidence="12">
    <location>
        <begin position="700"/>
        <end position="727"/>
    </location>
</feature>
<evidence type="ECO:0000256" key="1">
    <source>
        <dbReference type="ARBA" id="ARBA00008226"/>
    </source>
</evidence>
<dbReference type="FunFam" id="3.30.54.20:FF:000001">
    <property type="entry name" value="Alanine--tRNA ligase"/>
    <property type="match status" value="1"/>
</dbReference>
<evidence type="ECO:0000256" key="10">
    <source>
        <dbReference type="ARBA" id="ARBA00023146"/>
    </source>
</evidence>
<evidence type="ECO:0000256" key="2">
    <source>
        <dbReference type="ARBA" id="ARBA00022555"/>
    </source>
</evidence>
<keyword evidence="10 11" id="KW-0030">Aminoacyl-tRNA synthetase</keyword>
<dbReference type="InterPro" id="IPR045864">
    <property type="entry name" value="aa-tRNA-synth_II/BPL/LPL"/>
</dbReference>
<keyword evidence="5 11" id="KW-0547">Nucleotide-binding</keyword>
<dbReference type="EMBL" id="DSTT01000005">
    <property type="protein sequence ID" value="HFK23907.1"/>
    <property type="molecule type" value="Genomic_DNA"/>
</dbReference>
<comment type="domain">
    <text evidence="11">Consists of three domains; the N-terminal catalytic domain, the editing domain and the C-terminal C-Ala domain. The editing domain removes incorrectly charged amino acids, while the C-Ala domain, along with tRNA(Ala), serves as a bridge to cooperatively bring together the editing and aminoacylation centers thus stimulating deacylation of misacylated tRNAs.</text>
</comment>
<comment type="caution">
    <text evidence="14">The sequence shown here is derived from an EMBL/GenBank/DDBJ whole genome shotgun (WGS) entry which is preliminary data.</text>
</comment>
<keyword evidence="3 11" id="KW-0436">Ligase</keyword>
<dbReference type="InterPro" id="IPR018163">
    <property type="entry name" value="Thr/Ala-tRNA-synth_IIc_edit"/>
</dbReference>
<keyword evidence="12" id="KW-0175">Coiled coil</keyword>
<dbReference type="InterPro" id="IPR012947">
    <property type="entry name" value="tRNA_SAD"/>
</dbReference>
<dbReference type="InterPro" id="IPR003156">
    <property type="entry name" value="DHHA1_dom"/>
</dbReference>
<dbReference type="GO" id="GO:0002161">
    <property type="term" value="F:aminoacyl-tRNA deacylase activity"/>
    <property type="evidence" value="ECO:0007669"/>
    <property type="project" value="TreeGrafter"/>
</dbReference>
<comment type="cofactor">
    <cofactor evidence="11">
        <name>Zn(2+)</name>
        <dbReference type="ChEBI" id="CHEBI:29105"/>
    </cofactor>
    <text evidence="11">Binds 1 zinc ion per subunit.</text>
</comment>
<proteinExistence type="inferred from homology"/>
<feature type="binding site" evidence="11">
    <location>
        <position position="545"/>
    </location>
    <ligand>
        <name>Zn(2+)</name>
        <dbReference type="ChEBI" id="CHEBI:29105"/>
    </ligand>
</feature>
<protein>
    <recommendedName>
        <fullName evidence="11">Alanine--tRNA ligase</fullName>
        <ecNumber evidence="11">6.1.1.7</ecNumber>
    </recommendedName>
    <alternativeName>
        <fullName evidence="11">Alanyl-tRNA synthetase</fullName>
        <shortName evidence="11">AlaRS</shortName>
    </alternativeName>
</protein>
<reference evidence="14" key="1">
    <citation type="journal article" date="2020" name="mSystems">
        <title>Genome- and Community-Level Interaction Insights into Carbon Utilization and Element Cycling Functions of Hydrothermarchaeota in Hydrothermal Sediment.</title>
        <authorList>
            <person name="Zhou Z."/>
            <person name="Liu Y."/>
            <person name="Xu W."/>
            <person name="Pan J."/>
            <person name="Luo Z.H."/>
            <person name="Li M."/>
        </authorList>
    </citation>
    <scope>NUCLEOTIDE SEQUENCE [LARGE SCALE GENOMIC DNA]</scope>
    <source>
        <strain evidence="14">SpSt-464</strain>
    </source>
</reference>
<dbReference type="InterPro" id="IPR018165">
    <property type="entry name" value="Ala-tRNA-synth_IIc_core"/>
</dbReference>
<dbReference type="GO" id="GO:0005524">
    <property type="term" value="F:ATP binding"/>
    <property type="evidence" value="ECO:0007669"/>
    <property type="project" value="UniProtKB-UniRule"/>
</dbReference>
<dbReference type="Gene3D" id="2.40.30.130">
    <property type="match status" value="1"/>
</dbReference>